<dbReference type="OrthoDB" id="5294247at2"/>
<evidence type="ECO:0000313" key="3">
    <source>
        <dbReference type="EMBL" id="ACE86050.1"/>
    </source>
</evidence>
<dbReference type="AlphaFoldDB" id="B3PL75"/>
<reference evidence="3 4" key="1">
    <citation type="journal article" date="2008" name="J. Bacteriol.">
        <title>Insights into plant cell wall degradation from the genome sequence of the soil bacterium Cellvibrio japonicus.</title>
        <authorList>
            <person name="Deboy R.T."/>
            <person name="Mongodin E.F."/>
            <person name="Fouts D.E."/>
            <person name="Tailford L.E."/>
            <person name="Khouri H."/>
            <person name="Emerson J.B."/>
            <person name="Mohamoud Y."/>
            <person name="Watkins K."/>
            <person name="Henrissat B."/>
            <person name="Gilbert H.J."/>
            <person name="Nelson K.E."/>
        </authorList>
    </citation>
    <scope>NUCLEOTIDE SEQUENCE [LARGE SCALE GENOMIC DNA]</scope>
    <source>
        <strain evidence="3 4">Ueda107</strain>
    </source>
</reference>
<organism evidence="3 4">
    <name type="scientific">Cellvibrio japonicus (strain Ueda107)</name>
    <name type="common">Pseudomonas fluorescens subsp. cellulosa</name>
    <dbReference type="NCBI Taxonomy" id="498211"/>
    <lineage>
        <taxon>Bacteria</taxon>
        <taxon>Pseudomonadati</taxon>
        <taxon>Pseudomonadota</taxon>
        <taxon>Gammaproteobacteria</taxon>
        <taxon>Cellvibrionales</taxon>
        <taxon>Cellvibrionaceae</taxon>
        <taxon>Cellvibrio</taxon>
    </lineage>
</organism>
<dbReference type="STRING" id="498211.CJA_0887"/>
<evidence type="ECO:0000256" key="2">
    <source>
        <dbReference type="SAM" id="MobiDB-lite"/>
    </source>
</evidence>
<sequence>MAFSNNHTLISRGTRLVGDLHFSGDLQLEGQIEGNIFAEASKDAKLVIADTGLIKGEIHVPVVVVNGRVEGNIHAAKHLELAKKAWVTGTVHYNVIEIVNGAKINGSLVNTNAADKSTTQDPVKSPEPTKLQGLSNS</sequence>
<dbReference type="InterPro" id="IPR007607">
    <property type="entry name" value="BacA/B"/>
</dbReference>
<dbReference type="PANTHER" id="PTHR35024">
    <property type="entry name" value="HYPOTHETICAL CYTOSOLIC PROTEIN"/>
    <property type="match status" value="1"/>
</dbReference>
<dbReference type="KEGG" id="cja:CJA_0887"/>
<dbReference type="Proteomes" id="UP000001036">
    <property type="component" value="Chromosome"/>
</dbReference>
<evidence type="ECO:0000313" key="4">
    <source>
        <dbReference type="Proteomes" id="UP000001036"/>
    </source>
</evidence>
<protein>
    <submittedName>
        <fullName evidence="3">Putative cell morphology protein</fullName>
    </submittedName>
</protein>
<comment type="similarity">
    <text evidence="1">Belongs to the bactofilin family.</text>
</comment>
<proteinExistence type="inferred from homology"/>
<dbReference type="EMBL" id="CP000934">
    <property type="protein sequence ID" value="ACE86050.1"/>
    <property type="molecule type" value="Genomic_DNA"/>
</dbReference>
<accession>B3PL75</accession>
<dbReference type="HOGENOM" id="CLU_072799_7_0_6"/>
<name>B3PL75_CELJU</name>
<dbReference type="eggNOG" id="COG1664">
    <property type="taxonomic scope" value="Bacteria"/>
</dbReference>
<dbReference type="RefSeq" id="WP_012486547.1">
    <property type="nucleotide sequence ID" value="NC_010995.1"/>
</dbReference>
<feature type="region of interest" description="Disordered" evidence="2">
    <location>
        <begin position="113"/>
        <end position="137"/>
    </location>
</feature>
<dbReference type="PANTHER" id="PTHR35024:SF4">
    <property type="entry name" value="POLYMER-FORMING CYTOSKELETAL PROTEIN"/>
    <property type="match status" value="1"/>
</dbReference>
<keyword evidence="4" id="KW-1185">Reference proteome</keyword>
<feature type="compositionally biased region" description="Polar residues" evidence="2">
    <location>
        <begin position="113"/>
        <end position="122"/>
    </location>
</feature>
<evidence type="ECO:0000256" key="1">
    <source>
        <dbReference type="ARBA" id="ARBA00044755"/>
    </source>
</evidence>
<gene>
    <name evidence="3" type="ordered locus">CJA_0887</name>
</gene>
<dbReference type="Pfam" id="PF04519">
    <property type="entry name" value="Bactofilin"/>
    <property type="match status" value="1"/>
</dbReference>